<protein>
    <submittedName>
        <fullName evidence="10">Protein patched-like protein 1</fullName>
    </submittedName>
</protein>
<comment type="similarity">
    <text evidence="2">Belongs to the patched family.</text>
</comment>
<dbReference type="FunFam" id="1.20.1640.10:FF:000031">
    <property type="entry name" value="PaTChed family"/>
    <property type="match status" value="1"/>
</dbReference>
<dbReference type="InterPro" id="IPR053958">
    <property type="entry name" value="HMGCR/SNAP/NPC1-like_SSD"/>
</dbReference>
<feature type="transmembrane region" description="Helical" evidence="8">
    <location>
        <begin position="1327"/>
        <end position="1354"/>
    </location>
</feature>
<feature type="transmembrane region" description="Helical" evidence="8">
    <location>
        <begin position="782"/>
        <end position="803"/>
    </location>
</feature>
<dbReference type="STRING" id="6265.A0A0B2VR01"/>
<keyword evidence="5 8" id="KW-0472">Membrane</keyword>
<evidence type="ECO:0000256" key="2">
    <source>
        <dbReference type="ARBA" id="ARBA00005585"/>
    </source>
</evidence>
<evidence type="ECO:0000256" key="3">
    <source>
        <dbReference type="ARBA" id="ARBA00022692"/>
    </source>
</evidence>
<dbReference type="GO" id="GO:0005886">
    <property type="term" value="C:plasma membrane"/>
    <property type="evidence" value="ECO:0007669"/>
    <property type="project" value="TreeGrafter"/>
</dbReference>
<feature type="transmembrane region" description="Helical" evidence="8">
    <location>
        <begin position="1205"/>
        <end position="1226"/>
    </location>
</feature>
<feature type="domain" description="SSD" evidence="9">
    <location>
        <begin position="673"/>
        <end position="834"/>
    </location>
</feature>
<dbReference type="Pfam" id="PF12349">
    <property type="entry name" value="Sterol-sensing"/>
    <property type="match status" value="1"/>
</dbReference>
<evidence type="ECO:0000259" key="9">
    <source>
        <dbReference type="PROSITE" id="PS50156"/>
    </source>
</evidence>
<dbReference type="OrthoDB" id="5873834at2759"/>
<dbReference type="PROSITE" id="PS50156">
    <property type="entry name" value="SSD"/>
    <property type="match status" value="1"/>
</dbReference>
<proteinExistence type="inferred from homology"/>
<keyword evidence="6" id="KW-0325">Glycoprotein</keyword>
<keyword evidence="3 8" id="KW-0812">Transmembrane</keyword>
<dbReference type="PANTHER" id="PTHR46022">
    <property type="entry name" value="PROTEIN PATCHED"/>
    <property type="match status" value="1"/>
</dbReference>
<organism evidence="10 11">
    <name type="scientific">Toxocara canis</name>
    <name type="common">Canine roundworm</name>
    <dbReference type="NCBI Taxonomy" id="6265"/>
    <lineage>
        <taxon>Eukaryota</taxon>
        <taxon>Metazoa</taxon>
        <taxon>Ecdysozoa</taxon>
        <taxon>Nematoda</taxon>
        <taxon>Chromadorea</taxon>
        <taxon>Rhabditida</taxon>
        <taxon>Spirurina</taxon>
        <taxon>Ascaridomorpha</taxon>
        <taxon>Ascaridoidea</taxon>
        <taxon>Toxocaridae</taxon>
        <taxon>Toxocara</taxon>
    </lineage>
</organism>
<dbReference type="PANTHER" id="PTHR46022:SF6">
    <property type="entry name" value="PROTEIN PATCHED HOMOLOG 3"/>
    <property type="match status" value="1"/>
</dbReference>
<feature type="transmembrane region" description="Helical" evidence="8">
    <location>
        <begin position="1233"/>
        <end position="1253"/>
    </location>
</feature>
<feature type="region of interest" description="Disordered" evidence="7">
    <location>
        <begin position="873"/>
        <end position="892"/>
    </location>
</feature>
<dbReference type="GO" id="GO:0045879">
    <property type="term" value="P:negative regulation of smoothened signaling pathway"/>
    <property type="evidence" value="ECO:0007669"/>
    <property type="project" value="TreeGrafter"/>
</dbReference>
<name>A0A0B2VR01_TOXCA</name>
<dbReference type="OMA" id="PINHHSF"/>
<feature type="transmembrane region" description="Helical" evidence="8">
    <location>
        <begin position="931"/>
        <end position="949"/>
    </location>
</feature>
<reference evidence="10 11" key="1">
    <citation type="submission" date="2014-11" db="EMBL/GenBank/DDBJ databases">
        <title>Genetic blueprint of the zoonotic pathogen Toxocara canis.</title>
        <authorList>
            <person name="Zhu X.-Q."/>
            <person name="Korhonen P.K."/>
            <person name="Cai H."/>
            <person name="Young N.D."/>
            <person name="Nejsum P."/>
            <person name="von Samson-Himmelstjerna G."/>
            <person name="Boag P.R."/>
            <person name="Tan P."/>
            <person name="Li Q."/>
            <person name="Min J."/>
            <person name="Yang Y."/>
            <person name="Wang X."/>
            <person name="Fang X."/>
            <person name="Hall R.S."/>
            <person name="Hofmann A."/>
            <person name="Sternberg P.W."/>
            <person name="Jex A.R."/>
            <person name="Gasser R.B."/>
        </authorList>
    </citation>
    <scope>NUCLEOTIDE SEQUENCE [LARGE SCALE GENOMIC DNA]</scope>
    <source>
        <strain evidence="10">PN_DK_2014</strain>
    </source>
</reference>
<keyword evidence="11" id="KW-1185">Reference proteome</keyword>
<keyword evidence="4 8" id="KW-1133">Transmembrane helix</keyword>
<dbReference type="GO" id="GO:0008158">
    <property type="term" value="F:hedgehog receptor activity"/>
    <property type="evidence" value="ECO:0007669"/>
    <property type="project" value="TreeGrafter"/>
</dbReference>
<evidence type="ECO:0000256" key="1">
    <source>
        <dbReference type="ARBA" id="ARBA00004141"/>
    </source>
</evidence>
<accession>A0A0B2VR01</accession>
<dbReference type="Proteomes" id="UP000031036">
    <property type="component" value="Unassembled WGS sequence"/>
</dbReference>
<dbReference type="EMBL" id="JPKZ01001136">
    <property type="protein sequence ID" value="KHN83822.1"/>
    <property type="molecule type" value="Genomic_DNA"/>
</dbReference>
<sequence>MGNSVLGGLYSQKHNFRSRPYRDIHPRSSDVMLVTLENEPNAGEEENGVCKCRPDVPLRHSDCICRVLDKVLVGKKSSDSANYSEKWRHDFSKRPTWCDADMALQQINRGMATGNRVALYARSFLQSLLFHLGSFVQRWAWPVIIIGVGAYLSCTFGLQNVRIETDIVKLWVSQGGRLDEELHFLSRIQQEAQNVVVRAKRLAENISVGMLDASAAIKPVSADPSPNRIGPELPRENGLGGGFQVVIQTPEVKGLNVLTKDALLKHVEIMNEISKFSVEMYGENWTLSDICFKPPAPNFPKGPLTALVSTLLDRIIPCIWITPIDCFWEGSKPLGPSPPLNLGPDIQGFISSLPKGNVTWKNLNPTSVLSEVGVLFDLGTIGNFFERAGIGAAYLDRWCIDPLDAECPPTAPNAFDRCSALKKFLTWNAALPMDEQTHLEAEYEPQIDPNAPNDGSAVVSQLFGRKKRKADIHAMNSTKTTADDYYAYDDDADYAAFLNGTKSKKEEEPKDNTCDVYGKSFLRWMNANERKWSEFLTQKEMPVYPDYGEIMTGGCKGFAKKTMKWPEDLIIGGVKRQNHKLLSAEAFQSVFLVSSGYDVYLRFKEAKPEIKPHLDVKTWHPYMAHEIVTAWQRNFTKKLYDHPWNKQKEHVRQVHPLASTSIADMLEEFSQFKFFVIFIGYLLMFIYAGWSQLKWDGCWFAVDSCVGLGILGVLLVTYASISGLGLSTWFGIEFNAATTQIVPFLTLGLGVDDMFLLLHNYNDLVHTIKEKEIGVLMKETGMSIVITSTNNIIAFMAGTLLPIPALRSFCSQSAILLSFNLVAIMVIYPAFIAVDLRRRKSGRRDMGCCCMGSPSEKKKLGAENIEINRRRAPAGAPLPRHGYPQPPPPLMHSTIGKHSSEKERDDMKWYTLRGFLHYYYIPFLKLSSTKAMILIVCSSMFVFGCVGLYQSTLGLELSDVLPEGTAPSAFLRAREQYFSFYPMFAVLKGPNIDYPNEQEVIEQYRLDIAKSDFVIKVDGHPSEEYWLSLMRTWLRSLEAHLDSAIKEGKINLETGQILPGQKLSEEVRLAHRLLCSYGDNYNCTGRVGKIRLVDERGRINPDGFYNYITGWYNVDNMMYYVSQASFYPTPPGWALTKEEALIPPAAPLAYSQIPFYLTNLVDTPVIVRMIKEIRSICDRYTENGLPNFPIGIAFTFWEQYLHLSWHLFLAICTIAASVFLVISILIFNPWAAFMVMVVVVSMTIELAGFMGIAGVKLNPVSAVTLITAVGIGVEFTAHVVLAFLTSLGTKNERMGACMDHMFVPVIHGGLSTLLGIVMLAFSEFEFVVKYFFIVMSALIIIGLINGLALLPVLLSLIGPPCEIRPINGMNYLPVPPPLNSSSYASGGKGGDEGFRNRVGGAFVEMQVSGGAKKGAEEGYSYHDSLSTINEENENAITRSCSSPIPLSVGVASNGKALASHSSSSQCGAGFMTVGVISPQRSTSPLLTSDSQEDILTTVKFTSTGMRL</sequence>
<evidence type="ECO:0000256" key="8">
    <source>
        <dbReference type="SAM" id="Phobius"/>
    </source>
</evidence>
<feature type="transmembrane region" description="Helical" evidence="8">
    <location>
        <begin position="1301"/>
        <end position="1321"/>
    </location>
</feature>
<dbReference type="InterPro" id="IPR000731">
    <property type="entry name" value="SSD"/>
</dbReference>
<dbReference type="Gene3D" id="1.20.1640.10">
    <property type="entry name" value="Multidrug efflux transporter AcrB transmembrane domain"/>
    <property type="match status" value="2"/>
</dbReference>
<evidence type="ECO:0000256" key="5">
    <source>
        <dbReference type="ARBA" id="ARBA00023136"/>
    </source>
</evidence>
<evidence type="ECO:0000313" key="11">
    <source>
        <dbReference type="Proteomes" id="UP000031036"/>
    </source>
</evidence>
<feature type="transmembrane region" description="Helical" evidence="8">
    <location>
        <begin position="697"/>
        <end position="721"/>
    </location>
</feature>
<dbReference type="GO" id="GO:0097108">
    <property type="term" value="F:hedgehog family protein binding"/>
    <property type="evidence" value="ECO:0007669"/>
    <property type="project" value="TreeGrafter"/>
</dbReference>
<feature type="transmembrane region" description="Helical" evidence="8">
    <location>
        <begin position="815"/>
        <end position="836"/>
    </location>
</feature>
<feature type="transmembrane region" description="Helical" evidence="8">
    <location>
        <begin position="672"/>
        <end position="690"/>
    </location>
</feature>
<feature type="transmembrane region" description="Helical" evidence="8">
    <location>
        <begin position="1265"/>
        <end position="1289"/>
    </location>
</feature>
<comment type="subcellular location">
    <subcellularLocation>
        <location evidence="1">Membrane</location>
        <topology evidence="1">Multi-pass membrane protein</topology>
    </subcellularLocation>
</comment>
<gene>
    <name evidence="10" type="primary">ptc-1</name>
    <name evidence="10" type="ORF">Tcan_16354</name>
</gene>
<dbReference type="GO" id="GO:0005119">
    <property type="term" value="F:smoothened binding"/>
    <property type="evidence" value="ECO:0007669"/>
    <property type="project" value="TreeGrafter"/>
</dbReference>
<evidence type="ECO:0000256" key="7">
    <source>
        <dbReference type="SAM" id="MobiDB-lite"/>
    </source>
</evidence>
<dbReference type="GO" id="GO:0018996">
    <property type="term" value="P:molting cycle, collagen and cuticulin-based cuticle"/>
    <property type="evidence" value="ECO:0007669"/>
    <property type="project" value="UniProtKB-ARBA"/>
</dbReference>
<feature type="transmembrane region" description="Helical" evidence="8">
    <location>
        <begin position="741"/>
        <end position="761"/>
    </location>
</feature>
<evidence type="ECO:0000313" key="10">
    <source>
        <dbReference type="EMBL" id="KHN83822.1"/>
    </source>
</evidence>
<evidence type="ECO:0000256" key="4">
    <source>
        <dbReference type="ARBA" id="ARBA00022989"/>
    </source>
</evidence>
<comment type="caution">
    <text evidence="10">The sequence shown here is derived from an EMBL/GenBank/DDBJ whole genome shotgun (WGS) entry which is preliminary data.</text>
</comment>
<evidence type="ECO:0000256" key="6">
    <source>
        <dbReference type="ARBA" id="ARBA00023180"/>
    </source>
</evidence>
<dbReference type="SUPFAM" id="SSF82866">
    <property type="entry name" value="Multidrug efflux transporter AcrB transmembrane domain"/>
    <property type="match status" value="2"/>
</dbReference>